<keyword evidence="6 8" id="KW-0238">DNA-binding</keyword>
<name>A0A1G2EZ70_9BACT</name>
<dbReference type="GO" id="GO:0006261">
    <property type="term" value="P:DNA-templated DNA replication"/>
    <property type="evidence" value="ECO:0007669"/>
    <property type="project" value="UniProtKB-UniRule"/>
</dbReference>
<dbReference type="FunFam" id="3.30.1360.40:FF:000002">
    <property type="entry name" value="DNA gyrase subunit A"/>
    <property type="match status" value="1"/>
</dbReference>
<comment type="caution">
    <text evidence="11">The sequence shown here is derived from an EMBL/GenBank/DDBJ whole genome shotgun (WGS) entry which is preliminary data.</text>
</comment>
<organism evidence="11 12">
    <name type="scientific">Candidatus Niyogibacteria bacterium RIFCSPLOWO2_01_FULL_45_48</name>
    <dbReference type="NCBI Taxonomy" id="1801724"/>
    <lineage>
        <taxon>Bacteria</taxon>
        <taxon>Candidatus Niyogiibacteriota</taxon>
    </lineage>
</organism>
<dbReference type="EMBL" id="MHMQ01000013">
    <property type="protein sequence ID" value="OGZ30812.1"/>
    <property type="molecule type" value="Genomic_DNA"/>
</dbReference>
<evidence type="ECO:0000256" key="2">
    <source>
        <dbReference type="ARBA" id="ARBA00008263"/>
    </source>
</evidence>
<keyword evidence="3 8" id="KW-0547">Nucleotide-binding</keyword>
<dbReference type="Pfam" id="PF03989">
    <property type="entry name" value="DNA_gyraseA_C"/>
    <property type="match status" value="6"/>
</dbReference>
<dbReference type="PANTHER" id="PTHR43493">
    <property type="entry name" value="DNA GYRASE/TOPOISOMERASE SUBUNIT A"/>
    <property type="match status" value="1"/>
</dbReference>
<dbReference type="FunFam" id="3.90.199.10:FF:000001">
    <property type="entry name" value="DNA gyrase subunit A"/>
    <property type="match status" value="1"/>
</dbReference>
<evidence type="ECO:0000313" key="11">
    <source>
        <dbReference type="EMBL" id="OGZ30812.1"/>
    </source>
</evidence>
<dbReference type="GO" id="GO:0003677">
    <property type="term" value="F:DNA binding"/>
    <property type="evidence" value="ECO:0007669"/>
    <property type="project" value="UniProtKB-UniRule"/>
</dbReference>
<dbReference type="InterPro" id="IPR013757">
    <property type="entry name" value="Topo_IIA_A_a_sf"/>
</dbReference>
<dbReference type="GO" id="GO:0006265">
    <property type="term" value="P:DNA topological change"/>
    <property type="evidence" value="ECO:0007669"/>
    <property type="project" value="UniProtKB-UniRule"/>
</dbReference>
<comment type="function">
    <text evidence="8">A type II topoisomerase that negatively supercoils closed circular double-stranded (ds) DNA in an ATP-dependent manner to modulate DNA topology and maintain chromosomes in an underwound state. Negative supercoiling favors strand separation, and DNA replication, transcription, recombination and repair, all of which involve strand separation. Also able to catalyze the interconversion of other topological isomers of dsDNA rings, including catenanes and knotted rings. Type II topoisomerases break and join 2 DNA strands simultaneously in an ATP-dependent manner.</text>
</comment>
<protein>
    <recommendedName>
        <fullName evidence="8">DNA gyrase subunit A</fullName>
        <ecNumber evidence="8">5.6.2.2</ecNumber>
    </recommendedName>
</protein>
<dbReference type="GO" id="GO:0009330">
    <property type="term" value="C:DNA topoisomerase type II (double strand cut, ATP-hydrolyzing) complex"/>
    <property type="evidence" value="ECO:0007669"/>
    <property type="project" value="TreeGrafter"/>
</dbReference>
<keyword evidence="8" id="KW-0963">Cytoplasm</keyword>
<feature type="domain" description="Topo IIA-type catalytic" evidence="10">
    <location>
        <begin position="35"/>
        <end position="501"/>
    </location>
</feature>
<feature type="active site" description="O-(5'-phospho-DNA)-tyrosine intermediate" evidence="8 9">
    <location>
        <position position="123"/>
    </location>
</feature>
<evidence type="ECO:0000313" key="12">
    <source>
        <dbReference type="Proteomes" id="UP000177486"/>
    </source>
</evidence>
<sequence length="813" mass="90684">MPENDKDRITPRDIVKEMRESYLDYAMSVIVSRALPDVRDGLKPVHRRILYTMHEMGLTSGAKFRKSAAITGDVMGKYHPHGDAAIYDSLVRMAQPWAMRYPLIDGQGNFGNIDGDSAAAMRYTEARMTSISSEMLRDIEKDTVDFQPTYDGTKEEPKLLPAAVPQLLLNGSLGIAVGMATNIPPHNLSEVIEATTHLIDHPKASTEDLVKFVQGPDFPTGGLVFDKKEIHQAYASGRGGVVTRGETEIAEKKPGQYQILVSSIPYQVNKSELIIKIAELVREKKIEGIRDVRDESDKDGLSIVIDLKQDSFPQKILNNLYKHTDLERVYHFNMLALVDGIQPQILSLKGFLEKFLEHRQVIVQRRTKFDLAKAEDRAHILEGLKRALDHIDAVIKTIRSSADRETAKKSLMKKFSFSDRQSDAILDMRLSALANLERQKITDELKEKQKLIKDLKTLLKDPKKILAVIKKELEEIKNKYGGERRTKVITQAVKTFKAEDLIPEAEQVMVLTKGGYIKRVNPEEYRLQKRGGKGLIGAEVKEEDVVSVFLSANTHDDLLFFSSLGKVYQTKMYDVPEGKRTAKGKSILNILPLAQSEEITSVLALPKTKKGEKVFLVMITALGIIKKVEPHNFEGVRRSGIIAIRLQKGDSLRWVRLSGKGDHVVLATKQGKAIRFKESDSRPMGRNAAGVRAMRIGKKDELIGADVISAQEKNAHLLVMSSEGFGKKTNVKNYRLQKRAGSGIKTAKVTSKTGPVVSAKVIYPELEELIAISKKGQVIRTELKSIPELGRDTQGVRIMRLASGDAIASLTCL</sequence>
<dbReference type="Gene3D" id="1.10.268.10">
    <property type="entry name" value="Topoisomerase, domain 3"/>
    <property type="match status" value="1"/>
</dbReference>
<dbReference type="InterPro" id="IPR006691">
    <property type="entry name" value="GyrA/parC_rep"/>
</dbReference>
<evidence type="ECO:0000256" key="4">
    <source>
        <dbReference type="ARBA" id="ARBA00022840"/>
    </source>
</evidence>
<dbReference type="GO" id="GO:0034335">
    <property type="term" value="F:DNA negative supercoiling activity"/>
    <property type="evidence" value="ECO:0007669"/>
    <property type="project" value="UniProtKB-ARBA"/>
</dbReference>
<keyword evidence="5 8" id="KW-0799">Topoisomerase</keyword>
<dbReference type="InterPro" id="IPR013758">
    <property type="entry name" value="Topo_IIA_A/C_ab"/>
</dbReference>
<keyword evidence="7 8" id="KW-0413">Isomerase</keyword>
<evidence type="ECO:0000256" key="9">
    <source>
        <dbReference type="PROSITE-ProRule" id="PRU01384"/>
    </source>
</evidence>
<accession>A0A1G2EZ70</accession>
<dbReference type="GO" id="GO:0005524">
    <property type="term" value="F:ATP binding"/>
    <property type="evidence" value="ECO:0007669"/>
    <property type="project" value="UniProtKB-UniRule"/>
</dbReference>
<dbReference type="GO" id="GO:0005694">
    <property type="term" value="C:chromosome"/>
    <property type="evidence" value="ECO:0007669"/>
    <property type="project" value="InterPro"/>
</dbReference>
<evidence type="ECO:0000256" key="3">
    <source>
        <dbReference type="ARBA" id="ARBA00022741"/>
    </source>
</evidence>
<evidence type="ECO:0000256" key="8">
    <source>
        <dbReference type="HAMAP-Rule" id="MF_01897"/>
    </source>
</evidence>
<dbReference type="NCBIfam" id="NF004044">
    <property type="entry name" value="PRK05561.1"/>
    <property type="match status" value="1"/>
</dbReference>
<dbReference type="SUPFAM" id="SSF56719">
    <property type="entry name" value="Type II DNA topoisomerase"/>
    <property type="match status" value="1"/>
</dbReference>
<dbReference type="AlphaFoldDB" id="A0A1G2EZ70"/>
<dbReference type="SMART" id="SM00434">
    <property type="entry name" value="TOP4c"/>
    <property type="match status" value="1"/>
</dbReference>
<dbReference type="InterPro" id="IPR002205">
    <property type="entry name" value="Topo_IIA_dom_A"/>
</dbReference>
<dbReference type="GO" id="GO:0005737">
    <property type="term" value="C:cytoplasm"/>
    <property type="evidence" value="ECO:0007669"/>
    <property type="project" value="UniProtKB-SubCell"/>
</dbReference>
<dbReference type="PROSITE" id="PS52040">
    <property type="entry name" value="TOPO_IIA"/>
    <property type="match status" value="1"/>
</dbReference>
<evidence type="ECO:0000256" key="6">
    <source>
        <dbReference type="ARBA" id="ARBA00023125"/>
    </source>
</evidence>
<dbReference type="InterPro" id="IPR013760">
    <property type="entry name" value="Topo_IIA-like_dom_sf"/>
</dbReference>
<proteinExistence type="inferred from homology"/>
<dbReference type="CDD" id="cd00187">
    <property type="entry name" value="TOP4c"/>
    <property type="match status" value="1"/>
</dbReference>
<dbReference type="Proteomes" id="UP000177486">
    <property type="component" value="Unassembled WGS sequence"/>
</dbReference>
<comment type="subcellular location">
    <subcellularLocation>
        <location evidence="8">Cytoplasm</location>
    </subcellularLocation>
</comment>
<dbReference type="InterPro" id="IPR005743">
    <property type="entry name" value="GyrA"/>
</dbReference>
<dbReference type="HAMAP" id="MF_01897">
    <property type="entry name" value="GyrA"/>
    <property type="match status" value="1"/>
</dbReference>
<evidence type="ECO:0000256" key="7">
    <source>
        <dbReference type="ARBA" id="ARBA00023235"/>
    </source>
</evidence>
<dbReference type="FunFam" id="1.10.268.10:FF:000001">
    <property type="entry name" value="DNA gyrase subunit A"/>
    <property type="match status" value="1"/>
</dbReference>
<comment type="subunit">
    <text evidence="8">Heterotetramer, composed of two GyrA and two GyrB chains. In the heterotetramer, GyrA contains the active site tyrosine that forms a transient covalent intermediate with DNA, while GyrB binds cofactors and catalyzes ATP hydrolysis.</text>
</comment>
<dbReference type="Gene3D" id="3.30.1360.40">
    <property type="match status" value="1"/>
</dbReference>
<evidence type="ECO:0000259" key="10">
    <source>
        <dbReference type="PROSITE" id="PS52040"/>
    </source>
</evidence>
<dbReference type="EC" id="5.6.2.2" evidence="8"/>
<dbReference type="InterPro" id="IPR035516">
    <property type="entry name" value="Gyrase/topoIV_suA_C"/>
</dbReference>
<dbReference type="InterPro" id="IPR050220">
    <property type="entry name" value="Type_II_DNA_Topoisomerases"/>
</dbReference>
<dbReference type="Gene3D" id="2.120.10.90">
    <property type="entry name" value="DNA gyrase/topoisomerase IV, subunit A, C-terminal"/>
    <property type="match status" value="1"/>
</dbReference>
<dbReference type="PANTHER" id="PTHR43493:SF5">
    <property type="entry name" value="DNA GYRASE SUBUNIT A, CHLOROPLASTIC_MITOCHONDRIAL"/>
    <property type="match status" value="1"/>
</dbReference>
<dbReference type="NCBIfam" id="NF004043">
    <property type="entry name" value="PRK05560.1"/>
    <property type="match status" value="1"/>
</dbReference>
<feature type="short sequence motif" description="GyrA-box" evidence="8">
    <location>
        <begin position="528"/>
        <end position="534"/>
    </location>
</feature>
<gene>
    <name evidence="8" type="primary">gyrA</name>
    <name evidence="11" type="ORF">A2931_01775</name>
</gene>
<comment type="catalytic activity">
    <reaction evidence="1 8 9">
        <text>ATP-dependent breakage, passage and rejoining of double-stranded DNA.</text>
        <dbReference type="EC" id="5.6.2.2"/>
    </reaction>
</comment>
<dbReference type="NCBIfam" id="TIGR01063">
    <property type="entry name" value="gyrA"/>
    <property type="match status" value="1"/>
</dbReference>
<dbReference type="Gene3D" id="3.90.199.10">
    <property type="entry name" value="Topoisomerase II, domain 5"/>
    <property type="match status" value="1"/>
</dbReference>
<evidence type="ECO:0000256" key="1">
    <source>
        <dbReference type="ARBA" id="ARBA00000185"/>
    </source>
</evidence>
<evidence type="ECO:0000256" key="5">
    <source>
        <dbReference type="ARBA" id="ARBA00023029"/>
    </source>
</evidence>
<comment type="miscellaneous">
    <text evidence="8">Few gyrases are as efficient as E.coli at forming negative supercoils. Not all organisms have 2 type II topoisomerases; in organisms with a single type II topoisomerase this enzyme also has to decatenate newly replicated chromosomes.</text>
</comment>
<comment type="similarity">
    <text evidence="2 8">Belongs to the type II topoisomerase GyrA/ParC subunit family.</text>
</comment>
<reference evidence="11 12" key="1">
    <citation type="journal article" date="2016" name="Nat. Commun.">
        <title>Thousands of microbial genomes shed light on interconnected biogeochemical processes in an aquifer system.</title>
        <authorList>
            <person name="Anantharaman K."/>
            <person name="Brown C.T."/>
            <person name="Hug L.A."/>
            <person name="Sharon I."/>
            <person name="Castelle C.J."/>
            <person name="Probst A.J."/>
            <person name="Thomas B.C."/>
            <person name="Singh A."/>
            <person name="Wilkins M.J."/>
            <person name="Karaoz U."/>
            <person name="Brodie E.L."/>
            <person name="Williams K.H."/>
            <person name="Hubbard S.S."/>
            <person name="Banfield J.F."/>
        </authorList>
    </citation>
    <scope>NUCLEOTIDE SEQUENCE [LARGE SCALE GENOMIC DNA]</scope>
</reference>
<dbReference type="Pfam" id="PF00521">
    <property type="entry name" value="DNA_topoisoIV"/>
    <property type="match status" value="1"/>
</dbReference>
<dbReference type="SUPFAM" id="SSF101904">
    <property type="entry name" value="GyrA/ParC C-terminal domain-like"/>
    <property type="match status" value="1"/>
</dbReference>
<keyword evidence="4 8" id="KW-0067">ATP-binding</keyword>